<feature type="domain" description="MutL C-terminal dimerisation" evidence="2">
    <location>
        <begin position="502"/>
        <end position="711"/>
    </location>
</feature>
<dbReference type="GO" id="GO:0016887">
    <property type="term" value="F:ATP hydrolysis activity"/>
    <property type="evidence" value="ECO:0007669"/>
    <property type="project" value="InterPro"/>
</dbReference>
<evidence type="ECO:0000313" key="4">
    <source>
        <dbReference type="Proteomes" id="UP001174691"/>
    </source>
</evidence>
<dbReference type="Gene3D" id="3.30.565.10">
    <property type="entry name" value="Histidine kinase-like ATPase, C-terminal domain"/>
    <property type="match status" value="1"/>
</dbReference>
<dbReference type="GO" id="GO:0006298">
    <property type="term" value="P:mismatch repair"/>
    <property type="evidence" value="ECO:0007669"/>
    <property type="project" value="InterPro"/>
</dbReference>
<dbReference type="Pfam" id="PF13589">
    <property type="entry name" value="HATPase_c_3"/>
    <property type="match status" value="1"/>
</dbReference>
<dbReference type="PANTHER" id="PTHR10073">
    <property type="entry name" value="DNA MISMATCH REPAIR PROTEIN MLH, PMS, MUTL"/>
    <property type="match status" value="1"/>
</dbReference>
<dbReference type="InterPro" id="IPR038973">
    <property type="entry name" value="MutL/Mlh/Pms-like"/>
</dbReference>
<comment type="caution">
    <text evidence="3">The sequence shown here is derived from an EMBL/GenBank/DDBJ whole genome shotgun (WGS) entry which is preliminary data.</text>
</comment>
<dbReference type="PANTHER" id="PTHR10073:SF47">
    <property type="entry name" value="DNA MISMATCH REPAIR PROTEIN MLH3"/>
    <property type="match status" value="1"/>
</dbReference>
<proteinExistence type="inferred from homology"/>
<dbReference type="InterPro" id="IPR042120">
    <property type="entry name" value="MutL_C_dimsub"/>
</dbReference>
<name>A0AA38RCA0_9PEZI</name>
<organism evidence="3 4">
    <name type="scientific">Coniochaeta hoffmannii</name>
    <dbReference type="NCBI Taxonomy" id="91930"/>
    <lineage>
        <taxon>Eukaryota</taxon>
        <taxon>Fungi</taxon>
        <taxon>Dikarya</taxon>
        <taxon>Ascomycota</taxon>
        <taxon>Pezizomycotina</taxon>
        <taxon>Sordariomycetes</taxon>
        <taxon>Sordariomycetidae</taxon>
        <taxon>Coniochaetales</taxon>
        <taxon>Coniochaetaceae</taxon>
        <taxon>Coniochaeta</taxon>
    </lineage>
</organism>
<dbReference type="InterPro" id="IPR042121">
    <property type="entry name" value="MutL_C_regsub"/>
</dbReference>
<dbReference type="InterPro" id="IPR037198">
    <property type="entry name" value="MutL_C_sf"/>
</dbReference>
<dbReference type="GO" id="GO:0005524">
    <property type="term" value="F:ATP binding"/>
    <property type="evidence" value="ECO:0007669"/>
    <property type="project" value="InterPro"/>
</dbReference>
<keyword evidence="4" id="KW-1185">Reference proteome</keyword>
<accession>A0AA38RCA0</accession>
<dbReference type="GO" id="GO:0140664">
    <property type="term" value="F:ATP-dependent DNA damage sensor activity"/>
    <property type="evidence" value="ECO:0007669"/>
    <property type="project" value="InterPro"/>
</dbReference>
<dbReference type="InterPro" id="IPR014790">
    <property type="entry name" value="MutL_C"/>
</dbReference>
<dbReference type="Proteomes" id="UP001174691">
    <property type="component" value="Unassembled WGS sequence"/>
</dbReference>
<dbReference type="SUPFAM" id="SSF55874">
    <property type="entry name" value="ATPase domain of HSP90 chaperone/DNA topoisomerase II/histidine kinase"/>
    <property type="match status" value="1"/>
</dbReference>
<dbReference type="EMBL" id="JANBVN010000120">
    <property type="protein sequence ID" value="KAJ9142581.1"/>
    <property type="molecule type" value="Genomic_DNA"/>
</dbReference>
<reference evidence="3" key="1">
    <citation type="submission" date="2022-07" db="EMBL/GenBank/DDBJ databases">
        <title>Fungi with potential for degradation of polypropylene.</title>
        <authorList>
            <person name="Gostincar C."/>
        </authorList>
    </citation>
    <scope>NUCLEOTIDE SEQUENCE</scope>
    <source>
        <strain evidence="3">EXF-13287</strain>
    </source>
</reference>
<dbReference type="SMART" id="SM00853">
    <property type="entry name" value="MutL_C"/>
    <property type="match status" value="1"/>
</dbReference>
<dbReference type="Gene3D" id="3.30.1370.100">
    <property type="entry name" value="MutL, C-terminal domain, regulatory subdomain"/>
    <property type="match status" value="1"/>
</dbReference>
<sequence length="763" mass="84471">MSIKQLPSDVAAQIQSSIAIASLNSVILGLVRNSLDAQSFKINISVDYRRGNCSVEDDGLGIAPAEFLESGGLGKLHYTSKYPPDRGHYGRHGAFLASVATLSLLSITSHHHEHRSHNSLVIHNSNILARNTPAPPEQRLLAFPHGTRVTVRDLFGSMPVRVKQRGLEMEKPGPAREFERLVLNIVGILLVWPDKVSVTIRDATSSHALFLRTKDTEDDNDGSILLRRTPRLLAQAALYDDSNADSWVEVGARGFGVCVSGSVSLLPTATKRLQFIAIGIELLSNDHFANVLYEEVNNVFANSAFGVIEGESDDGAPNKKEKRTSFRIKELKARKGIDRWPIFALQIRFEERPSSQAPVVEEILDGRSSDLAIITNLLRALAYQFLKNHHFRPKPPAQLQRRPLMDSAGKLLRKPFNDDMSQPHKKPPAWIREMQSDWENPAYAAKEAPIPRIPDPVEAAALPITGGASHNCGHPRVGDASESPMMHFTGRVSKQALRDAEVIAQVDSKFILIKLALQPAGHTMPDEGEMSTTDSGELLVLIDQHAADERCRVEELQKGYFASANAELGAHTQQLEKPVQFELPRQEGLLLARFREHFEYWGIVYEVQYADASDSGGAGPTKAKVQVRSLPPSILERCRLEPRLLIELVRKEAWKLRDGPEMANSAGSGPTKVSEDGESDWVWRFHGCPQGILDLINSRSCRSAIMFNDQLSREECQELVSRLAQCVFPFQCAHGRRSMVPLVDLGCWTALESSAGDDRGVLV</sequence>
<evidence type="ECO:0000256" key="1">
    <source>
        <dbReference type="ARBA" id="ARBA00006082"/>
    </source>
</evidence>
<dbReference type="Pfam" id="PF08676">
    <property type="entry name" value="MutL_C"/>
    <property type="match status" value="1"/>
</dbReference>
<evidence type="ECO:0000259" key="2">
    <source>
        <dbReference type="SMART" id="SM00853"/>
    </source>
</evidence>
<dbReference type="GO" id="GO:0032300">
    <property type="term" value="C:mismatch repair complex"/>
    <property type="evidence" value="ECO:0007669"/>
    <property type="project" value="InterPro"/>
</dbReference>
<dbReference type="InterPro" id="IPR036890">
    <property type="entry name" value="HATPase_C_sf"/>
</dbReference>
<comment type="similarity">
    <text evidence="1">Belongs to the DNA mismatch repair MutL/HexB family.</text>
</comment>
<dbReference type="AlphaFoldDB" id="A0AA38RCA0"/>
<protein>
    <submittedName>
        <fullName evidence="3">DNA mismatch repair protein MLH3</fullName>
    </submittedName>
</protein>
<dbReference type="Gene3D" id="3.30.1540.20">
    <property type="entry name" value="MutL, C-terminal domain, dimerisation subdomain"/>
    <property type="match status" value="1"/>
</dbReference>
<evidence type="ECO:0000313" key="3">
    <source>
        <dbReference type="EMBL" id="KAJ9142581.1"/>
    </source>
</evidence>
<dbReference type="SUPFAM" id="SSF118116">
    <property type="entry name" value="DNA mismatch repair protein MutL"/>
    <property type="match status" value="2"/>
</dbReference>
<gene>
    <name evidence="3" type="ORF">NKR19_g7150</name>
</gene>